<name>A0AAW1JYZ9_POPJA</name>
<reference evidence="4 5" key="1">
    <citation type="journal article" date="2024" name="BMC Genomics">
        <title>De novo assembly and annotation of Popillia japonica's genome with initial clues to its potential as an invasive pest.</title>
        <authorList>
            <person name="Cucini C."/>
            <person name="Boschi S."/>
            <person name="Funari R."/>
            <person name="Cardaioli E."/>
            <person name="Iannotti N."/>
            <person name="Marturano G."/>
            <person name="Paoli F."/>
            <person name="Bruttini M."/>
            <person name="Carapelli A."/>
            <person name="Frati F."/>
            <person name="Nardi F."/>
        </authorList>
    </citation>
    <scope>NUCLEOTIDE SEQUENCE [LARGE SCALE GENOMIC DNA]</scope>
    <source>
        <strain evidence="4">DMR45628</strain>
    </source>
</reference>
<dbReference type="PANTHER" id="PTHR10340">
    <property type="entry name" value="SPHINGOMYELIN PHOSPHODIESTERASE"/>
    <property type="match status" value="1"/>
</dbReference>
<keyword evidence="5" id="KW-1185">Reference proteome</keyword>
<dbReference type="GO" id="GO:0008081">
    <property type="term" value="F:phosphoric diester hydrolase activity"/>
    <property type="evidence" value="ECO:0007669"/>
    <property type="project" value="TreeGrafter"/>
</dbReference>
<dbReference type="Pfam" id="PF00149">
    <property type="entry name" value="Metallophos"/>
    <property type="match status" value="1"/>
</dbReference>
<gene>
    <name evidence="4" type="ORF">QE152_g26574</name>
</gene>
<sequence>MCRRDITYFWHITDIHLNPHFVTNGDAKKGCSRSNHEGHSRPSKRPVGRYGDYLCDAPWDLIESATKAMVSKQGDNVDFVLWTGDNLSSNVDKREGFQLHVLKNLTDLLLKTFTSQFVFPALGHDDPTLRKEKLGKIWSRWIPAEAMDTLETGGYYVIEIKSNKLRIIVLNTNLMLRSEQDEEASRQWKWLSETLEKIHRSEKVGCSFHIHNNYKT</sequence>
<dbReference type="Gene3D" id="3.60.21.10">
    <property type="match status" value="1"/>
</dbReference>
<feature type="domain" description="Calcineurin-like phosphoesterase" evidence="3">
    <location>
        <begin position="9"/>
        <end position="198"/>
    </location>
</feature>
<keyword evidence="1" id="KW-0378">Hydrolase</keyword>
<evidence type="ECO:0000313" key="5">
    <source>
        <dbReference type="Proteomes" id="UP001458880"/>
    </source>
</evidence>
<dbReference type="AlphaFoldDB" id="A0AAW1JYZ9"/>
<proteinExistence type="predicted"/>
<dbReference type="GO" id="GO:0005615">
    <property type="term" value="C:extracellular space"/>
    <property type="evidence" value="ECO:0007669"/>
    <property type="project" value="TreeGrafter"/>
</dbReference>
<comment type="caution">
    <text evidence="4">The sequence shown here is derived from an EMBL/GenBank/DDBJ whole genome shotgun (WGS) entry which is preliminary data.</text>
</comment>
<dbReference type="InterPro" id="IPR004843">
    <property type="entry name" value="Calcineurin-like_PHP"/>
</dbReference>
<dbReference type="SUPFAM" id="SSF56300">
    <property type="entry name" value="Metallo-dependent phosphatases"/>
    <property type="match status" value="1"/>
</dbReference>
<protein>
    <submittedName>
        <fullName evidence="4">Calcineurin-like phosphoesterase</fullName>
    </submittedName>
</protein>
<dbReference type="PANTHER" id="PTHR10340:SF57">
    <property type="entry name" value="METALLOPHOS DOMAIN-CONTAINING PROTEIN"/>
    <property type="match status" value="1"/>
</dbReference>
<evidence type="ECO:0000256" key="2">
    <source>
        <dbReference type="ARBA" id="ARBA00023180"/>
    </source>
</evidence>
<dbReference type="EMBL" id="JASPKY010000308">
    <property type="protein sequence ID" value="KAK9709508.1"/>
    <property type="molecule type" value="Genomic_DNA"/>
</dbReference>
<keyword evidence="2" id="KW-0325">Glycoprotein</keyword>
<evidence type="ECO:0000313" key="4">
    <source>
        <dbReference type="EMBL" id="KAK9709508.1"/>
    </source>
</evidence>
<evidence type="ECO:0000259" key="3">
    <source>
        <dbReference type="Pfam" id="PF00149"/>
    </source>
</evidence>
<evidence type="ECO:0000256" key="1">
    <source>
        <dbReference type="ARBA" id="ARBA00022801"/>
    </source>
</evidence>
<accession>A0AAW1JYZ9</accession>
<dbReference type="InterPro" id="IPR029052">
    <property type="entry name" value="Metallo-depent_PP-like"/>
</dbReference>
<dbReference type="Proteomes" id="UP001458880">
    <property type="component" value="Unassembled WGS sequence"/>
</dbReference>
<organism evidence="4 5">
    <name type="scientific">Popillia japonica</name>
    <name type="common">Japanese beetle</name>
    <dbReference type="NCBI Taxonomy" id="7064"/>
    <lineage>
        <taxon>Eukaryota</taxon>
        <taxon>Metazoa</taxon>
        <taxon>Ecdysozoa</taxon>
        <taxon>Arthropoda</taxon>
        <taxon>Hexapoda</taxon>
        <taxon>Insecta</taxon>
        <taxon>Pterygota</taxon>
        <taxon>Neoptera</taxon>
        <taxon>Endopterygota</taxon>
        <taxon>Coleoptera</taxon>
        <taxon>Polyphaga</taxon>
        <taxon>Scarabaeiformia</taxon>
        <taxon>Scarabaeidae</taxon>
        <taxon>Rutelinae</taxon>
        <taxon>Popillia</taxon>
    </lineage>
</organism>